<organism evidence="1">
    <name type="scientific">Panicum hallii</name>
    <dbReference type="NCBI Taxonomy" id="206008"/>
    <lineage>
        <taxon>Eukaryota</taxon>
        <taxon>Viridiplantae</taxon>
        <taxon>Streptophyta</taxon>
        <taxon>Embryophyta</taxon>
        <taxon>Tracheophyta</taxon>
        <taxon>Spermatophyta</taxon>
        <taxon>Magnoliopsida</taxon>
        <taxon>Liliopsida</taxon>
        <taxon>Poales</taxon>
        <taxon>Poaceae</taxon>
        <taxon>PACMAD clade</taxon>
        <taxon>Panicoideae</taxon>
        <taxon>Panicodae</taxon>
        <taxon>Paniceae</taxon>
        <taxon>Panicinae</taxon>
        <taxon>Panicum</taxon>
        <taxon>Panicum sect. Panicum</taxon>
    </lineage>
</organism>
<protein>
    <submittedName>
        <fullName evidence="1">Uncharacterized protein</fullName>
    </submittedName>
</protein>
<gene>
    <name evidence="1" type="ORF">PAHAL_8G186000</name>
</gene>
<sequence length="66" mass="7570">MELITNSLKNHILISKVWTVLKSLNNRGAKNVVDLYCDTLKCCKDMQRCGKDEQISRTVARKTSTR</sequence>
<accession>A0A2T8I9D0</accession>
<reference evidence="1" key="1">
    <citation type="submission" date="2018-04" db="EMBL/GenBank/DDBJ databases">
        <title>WGS assembly of Panicum hallii.</title>
        <authorList>
            <person name="Lovell J."/>
            <person name="Jenkins J."/>
            <person name="Lowry D."/>
            <person name="Mamidi S."/>
            <person name="Sreedasyam A."/>
            <person name="Weng X."/>
            <person name="Barry K."/>
            <person name="Bonette J."/>
            <person name="Campitelli B."/>
            <person name="Daum C."/>
            <person name="Gordon S."/>
            <person name="Gould B."/>
            <person name="Lipzen A."/>
            <person name="Macqueen A."/>
            <person name="Palacio-Mejia J."/>
            <person name="Plott C."/>
            <person name="Shakirov E."/>
            <person name="Shu S."/>
            <person name="Yoshinaga Y."/>
            <person name="Zane M."/>
            <person name="Rokhsar D."/>
            <person name="Grimwood J."/>
            <person name="Schmutz J."/>
            <person name="Juenger T."/>
        </authorList>
    </citation>
    <scope>NUCLEOTIDE SEQUENCE [LARGE SCALE GENOMIC DNA]</scope>
    <source>
        <strain evidence="1">FIL2</strain>
    </source>
</reference>
<dbReference type="Gramene" id="PVH34282">
    <property type="protein sequence ID" value="PVH34282"/>
    <property type="gene ID" value="PAHAL_8G186000"/>
</dbReference>
<dbReference type="EMBL" id="CM008053">
    <property type="protein sequence ID" value="PVH34282.1"/>
    <property type="molecule type" value="Genomic_DNA"/>
</dbReference>
<proteinExistence type="predicted"/>
<name>A0A2T8I9D0_9POAL</name>
<evidence type="ECO:0000313" key="1">
    <source>
        <dbReference type="EMBL" id="PVH34282.1"/>
    </source>
</evidence>
<dbReference type="Proteomes" id="UP000243499">
    <property type="component" value="Chromosome 8"/>
</dbReference>
<dbReference type="AlphaFoldDB" id="A0A2T8I9D0"/>